<sequence length="278" mass="29275">MSDTTDPDLRADCSRCFGLCCVALPLTLSADFAFDKPAGEPCRNLGPGFGCTIHERLRDAGMAGCTVYDCFGAGQLVSQVTFGGTSWRGGPPERARQMFAVFPVVRGLQELVVHLTEALSLPGTEPVRDPLGAALRRVRRLTGRGPDDLVGIDLDPLRGEVGELLERASRLARARACAGSRTRSYRRADLAGARLAGQDLRGADLRGALLVGADLRGADLRSADLLGADVRGADLTAADLTGALFLTQPQLEAARGGAGTRVPSGLRHPAHWAVPDPA</sequence>
<dbReference type="PANTHER" id="PTHR14136">
    <property type="entry name" value="BTB_POZ DOMAIN-CONTAINING PROTEIN KCTD9"/>
    <property type="match status" value="1"/>
</dbReference>
<dbReference type="InterPro" id="IPR001646">
    <property type="entry name" value="5peptide_repeat"/>
</dbReference>
<protein>
    <submittedName>
        <fullName evidence="1">Pentapeptide repeat-containing protein</fullName>
    </submittedName>
</protein>
<dbReference type="EMBL" id="JAKGSG010000025">
    <property type="protein sequence ID" value="MCF4120819.1"/>
    <property type="molecule type" value="Genomic_DNA"/>
</dbReference>
<dbReference type="InterPro" id="IPR051082">
    <property type="entry name" value="Pentapeptide-BTB/POZ_domain"/>
</dbReference>
<dbReference type="Pfam" id="PF00805">
    <property type="entry name" value="Pentapeptide"/>
    <property type="match status" value="1"/>
</dbReference>
<dbReference type="Proteomes" id="UP001165405">
    <property type="component" value="Unassembled WGS sequence"/>
</dbReference>
<dbReference type="SUPFAM" id="SSF141571">
    <property type="entry name" value="Pentapeptide repeat-like"/>
    <property type="match status" value="1"/>
</dbReference>
<dbReference type="AlphaFoldDB" id="A0AA41QEW3"/>
<dbReference type="Gene3D" id="2.160.20.80">
    <property type="entry name" value="E3 ubiquitin-protein ligase SopA"/>
    <property type="match status" value="1"/>
</dbReference>
<evidence type="ECO:0000313" key="1">
    <source>
        <dbReference type="EMBL" id="MCF4120819.1"/>
    </source>
</evidence>
<proteinExistence type="predicted"/>
<reference evidence="1" key="1">
    <citation type="submission" date="2022-01" db="EMBL/GenBank/DDBJ databases">
        <title>Antribacter sp. nov., isolated from Guizhou of China.</title>
        <authorList>
            <person name="Chengliang C."/>
            <person name="Ya Z."/>
        </authorList>
    </citation>
    <scope>NUCLEOTIDE SEQUENCE</scope>
    <source>
        <strain evidence="1">KLBMP 9083</strain>
    </source>
</reference>
<dbReference type="PANTHER" id="PTHR14136:SF37">
    <property type="entry name" value="PENTAPEPTIDE REPEAT-CONTAINING PROTEIN"/>
    <property type="match status" value="1"/>
</dbReference>
<keyword evidence="2" id="KW-1185">Reference proteome</keyword>
<evidence type="ECO:0000313" key="2">
    <source>
        <dbReference type="Proteomes" id="UP001165405"/>
    </source>
</evidence>
<name>A0AA41QEW3_9MICO</name>
<gene>
    <name evidence="1" type="ORF">L1785_07490</name>
</gene>
<organism evidence="1 2">
    <name type="scientific">Antribacter soli</name>
    <dbReference type="NCBI Taxonomy" id="2910976"/>
    <lineage>
        <taxon>Bacteria</taxon>
        <taxon>Bacillati</taxon>
        <taxon>Actinomycetota</taxon>
        <taxon>Actinomycetes</taxon>
        <taxon>Micrococcales</taxon>
        <taxon>Promicromonosporaceae</taxon>
        <taxon>Antribacter</taxon>
    </lineage>
</organism>
<dbReference type="RefSeq" id="WP_236088593.1">
    <property type="nucleotide sequence ID" value="NZ_JAKGSG010000025.1"/>
</dbReference>
<comment type="caution">
    <text evidence="1">The sequence shown here is derived from an EMBL/GenBank/DDBJ whole genome shotgun (WGS) entry which is preliminary data.</text>
</comment>
<accession>A0AA41QEW3</accession>